<evidence type="ECO:0000313" key="9">
    <source>
        <dbReference type="EMBL" id="CAA9317502.1"/>
    </source>
</evidence>
<dbReference type="GO" id="GO:0005886">
    <property type="term" value="C:plasma membrane"/>
    <property type="evidence" value="ECO:0007669"/>
    <property type="project" value="UniProtKB-SubCell"/>
</dbReference>
<evidence type="ECO:0000256" key="1">
    <source>
        <dbReference type="ARBA" id="ARBA00004162"/>
    </source>
</evidence>
<accession>A0A6J4KYK3</accession>
<keyword evidence="3 7" id="KW-0812">Transmembrane</keyword>
<evidence type="ECO:0000256" key="2">
    <source>
        <dbReference type="ARBA" id="ARBA00022475"/>
    </source>
</evidence>
<feature type="transmembrane region" description="Helical" evidence="7">
    <location>
        <begin position="275"/>
        <end position="294"/>
    </location>
</feature>
<reference evidence="9" key="1">
    <citation type="submission" date="2020-02" db="EMBL/GenBank/DDBJ databases">
        <authorList>
            <person name="Meier V. D."/>
        </authorList>
    </citation>
    <scope>NUCLEOTIDE SEQUENCE</scope>
    <source>
        <strain evidence="9">AVDCRST_MAG16</strain>
    </source>
</reference>
<name>A0A6J4KYK3_9ACTN</name>
<feature type="compositionally biased region" description="Low complexity" evidence="6">
    <location>
        <begin position="160"/>
        <end position="174"/>
    </location>
</feature>
<organism evidence="9">
    <name type="scientific">uncultured Frankineae bacterium</name>
    <dbReference type="NCBI Taxonomy" id="437475"/>
    <lineage>
        <taxon>Bacteria</taxon>
        <taxon>Bacillati</taxon>
        <taxon>Actinomycetota</taxon>
        <taxon>Actinomycetes</taxon>
        <taxon>Frankiales</taxon>
        <taxon>environmental samples</taxon>
    </lineage>
</organism>
<feature type="transmembrane region" description="Helical" evidence="7">
    <location>
        <begin position="135"/>
        <end position="150"/>
    </location>
</feature>
<feature type="region of interest" description="Disordered" evidence="6">
    <location>
        <begin position="157"/>
        <end position="176"/>
    </location>
</feature>
<evidence type="ECO:0000256" key="6">
    <source>
        <dbReference type="SAM" id="MobiDB-lite"/>
    </source>
</evidence>
<feature type="transmembrane region" description="Helical" evidence="7">
    <location>
        <begin position="63"/>
        <end position="90"/>
    </location>
</feature>
<keyword evidence="2" id="KW-1003">Cell membrane</keyword>
<dbReference type="EMBL" id="CADCUE010000044">
    <property type="protein sequence ID" value="CAA9317502.1"/>
    <property type="molecule type" value="Genomic_DNA"/>
</dbReference>
<evidence type="ECO:0000256" key="5">
    <source>
        <dbReference type="ARBA" id="ARBA00023136"/>
    </source>
</evidence>
<feature type="transmembrane region" description="Helical" evidence="7">
    <location>
        <begin position="251"/>
        <end position="270"/>
    </location>
</feature>
<dbReference type="Pfam" id="PF04024">
    <property type="entry name" value="PspC"/>
    <property type="match status" value="1"/>
</dbReference>
<gene>
    <name evidence="9" type="ORF">AVDCRST_MAG16-582</name>
</gene>
<evidence type="ECO:0000256" key="3">
    <source>
        <dbReference type="ARBA" id="ARBA00022692"/>
    </source>
</evidence>
<evidence type="ECO:0000259" key="8">
    <source>
        <dbReference type="Pfam" id="PF04024"/>
    </source>
</evidence>
<dbReference type="InterPro" id="IPR052027">
    <property type="entry name" value="PspC"/>
</dbReference>
<keyword evidence="4 7" id="KW-1133">Transmembrane helix</keyword>
<comment type="subcellular location">
    <subcellularLocation>
        <location evidence="1">Cell membrane</location>
        <topology evidence="1">Single-pass membrane protein</topology>
    </subcellularLocation>
</comment>
<feature type="region of interest" description="Disordered" evidence="6">
    <location>
        <begin position="15"/>
        <end position="40"/>
    </location>
</feature>
<feature type="transmembrane region" description="Helical" evidence="7">
    <location>
        <begin position="111"/>
        <end position="129"/>
    </location>
</feature>
<evidence type="ECO:0000256" key="7">
    <source>
        <dbReference type="SAM" id="Phobius"/>
    </source>
</evidence>
<feature type="compositionally biased region" description="Pro residues" evidence="6">
    <location>
        <begin position="19"/>
        <end position="34"/>
    </location>
</feature>
<feature type="domain" description="Phage shock protein PspC N-terminal" evidence="8">
    <location>
        <begin position="37"/>
        <end position="91"/>
    </location>
</feature>
<protein>
    <recommendedName>
        <fullName evidence="8">Phage shock protein PspC N-terminal domain-containing protein</fullName>
    </recommendedName>
</protein>
<proteinExistence type="predicted"/>
<feature type="transmembrane region" description="Helical" evidence="7">
    <location>
        <begin position="221"/>
        <end position="239"/>
    </location>
</feature>
<dbReference type="PANTHER" id="PTHR33885:SF3">
    <property type="entry name" value="PHAGE SHOCK PROTEIN C"/>
    <property type="match status" value="1"/>
</dbReference>
<evidence type="ECO:0000256" key="4">
    <source>
        <dbReference type="ARBA" id="ARBA00022989"/>
    </source>
</evidence>
<dbReference type="AlphaFoldDB" id="A0A6J4KYK3"/>
<dbReference type="PANTHER" id="PTHR33885">
    <property type="entry name" value="PHAGE SHOCK PROTEIN C"/>
    <property type="match status" value="1"/>
</dbReference>
<dbReference type="InterPro" id="IPR007168">
    <property type="entry name" value="Phageshock_PspC_N"/>
</dbReference>
<feature type="region of interest" description="Disordered" evidence="6">
    <location>
        <begin position="377"/>
        <end position="397"/>
    </location>
</feature>
<keyword evidence="5 7" id="KW-0472">Membrane</keyword>
<sequence>MRPAPRTTIVLAMTETTYGPPPPPAPPPRPPQGDPPRLVRDPDDAVVAGVCAAFGRFTDTDPVLWRVTVAVLTLFGGAGLVLYALGWLLVPGSGQAQSVVERTLRRPDRGVSPLGVLGVVVGAVVLLAILDDGPGFGALLVLAGIAYLVFRERRDPRPVAPVRSSPEAASEAPAPGDPVFDPSVFGAPTYDPAAFASVPYGAPLPWDGDEPRRTRRPRSPLGALTVSAATLLAGVLLALRLSGVESLTAPRIVAAALLVVGGGLLLGAWVGRARWLIAVGLVLALALGATAAAGRAGLEDGVGQVTWSPTGDATYRLGAGEGVLDLTGLRAARPGPGDAAAGPTRIDARVGVGSLTVLVPTDVTVRVDGQVGVGELSVLDPEGRPTGDTSSEEGRDVREVFELPGDPAGSPQVELDLEVGMGEIEVRRGAA</sequence>